<accession>A0A0M3V5E1</accession>
<evidence type="ECO:0000256" key="1">
    <source>
        <dbReference type="ARBA" id="ARBA00023015"/>
    </source>
</evidence>
<reference evidence="7" key="1">
    <citation type="submission" date="2015-07" db="EMBL/GenBank/DDBJ databases">
        <title>Genome Of Nitrogen-Fixing Cyanobacterium Nostoc piscinale CENA21 From Solimoes/Amazon River Floodplain Sediments And Comparative Genomics To Uncover Biosynthetic Natural Products Potential.</title>
        <authorList>
            <person name="Leao T.F."/>
            <person name="Leao P.N."/>
            <person name="Guimaraes P.I."/>
            <person name="de Melo A.G.C."/>
            <person name="Ramos R.T.J."/>
            <person name="Silva A."/>
            <person name="Fiore M.F."/>
            <person name="Schneider M.P.C."/>
        </authorList>
    </citation>
    <scope>NUCLEOTIDE SEQUENCE [LARGE SCALE GENOMIC DNA]</scope>
    <source>
        <strain evidence="7">CENA21</strain>
    </source>
</reference>
<dbReference type="KEGG" id="npz:ACX27_14305"/>
<dbReference type="GO" id="GO:0016987">
    <property type="term" value="F:sigma factor activity"/>
    <property type="evidence" value="ECO:0007669"/>
    <property type="project" value="UniProtKB-KW"/>
</dbReference>
<evidence type="ECO:0000256" key="3">
    <source>
        <dbReference type="ARBA" id="ARBA00023125"/>
    </source>
</evidence>
<dbReference type="CDD" id="cd06171">
    <property type="entry name" value="Sigma70_r4"/>
    <property type="match status" value="1"/>
</dbReference>
<gene>
    <name evidence="6" type="ORF">ACX27_14305</name>
</gene>
<dbReference type="InterPro" id="IPR013324">
    <property type="entry name" value="RNA_pol_sigma_r3/r4-like"/>
</dbReference>
<organism evidence="6 7">
    <name type="scientific">Nostoc piscinale CENA21</name>
    <dbReference type="NCBI Taxonomy" id="224013"/>
    <lineage>
        <taxon>Bacteria</taxon>
        <taxon>Bacillati</taxon>
        <taxon>Cyanobacteriota</taxon>
        <taxon>Cyanophyceae</taxon>
        <taxon>Nostocales</taxon>
        <taxon>Nostocaceae</taxon>
        <taxon>Nostoc</taxon>
    </lineage>
</organism>
<protein>
    <recommendedName>
        <fullName evidence="5">RNA polymerase sigma-70 region 4 domain-containing protein</fullName>
    </recommendedName>
</protein>
<dbReference type="InterPro" id="IPR014284">
    <property type="entry name" value="RNA_pol_sigma-70_dom"/>
</dbReference>
<dbReference type="NCBIfam" id="TIGR02937">
    <property type="entry name" value="sigma70-ECF"/>
    <property type="match status" value="1"/>
</dbReference>
<evidence type="ECO:0000256" key="2">
    <source>
        <dbReference type="ARBA" id="ARBA00023082"/>
    </source>
</evidence>
<proteinExistence type="predicted"/>
<evidence type="ECO:0000259" key="5">
    <source>
        <dbReference type="Pfam" id="PF04545"/>
    </source>
</evidence>
<evidence type="ECO:0000313" key="6">
    <source>
        <dbReference type="EMBL" id="ALF53753.1"/>
    </source>
</evidence>
<dbReference type="AlphaFoldDB" id="A0A0M3V5E1"/>
<dbReference type="EMBL" id="CP012036">
    <property type="protein sequence ID" value="ALF53753.1"/>
    <property type="molecule type" value="Genomic_DNA"/>
</dbReference>
<sequence length="395" mass="45247">MHPRQEIVEIFSSFLQFSSGGSTKWVTDSKLYRNMSNYLNQYPAAERSTSDWALYWHEVWQNQPKSLARGHLYAYLQEVGYKAAAKVKPRFTLPQYTSADYFQIAIAYIDKVFTGFDPQRQTNLEAFAYRVFCNLIKDGLLKEGLEEASIRSDWSLLLHSSQKLLHKALVQRGLSATEIAPYIFAWECFKVIYAPTKPKGNRQLTAPDLIVWEAIAQLYNQERIQQLPPSDAKTIQKCLEACIRAIRAYTAPPTASLDASVFNEDNTLQDILPSGDATPLTKLLDEEEAQIRKSLWAEINSLLSNSINNLDAQKQELLKMYYGEELTQKEISLKLGISQPTVVRRLQKFKSESLITLAQWSQTTQNISLTPNVINNMNGLIDEWLEKYYRNHNEG</sequence>
<keyword evidence="3" id="KW-0238">DNA-binding</keyword>
<evidence type="ECO:0000256" key="4">
    <source>
        <dbReference type="ARBA" id="ARBA00023163"/>
    </source>
</evidence>
<dbReference type="SUPFAM" id="SSF88659">
    <property type="entry name" value="Sigma3 and sigma4 domains of RNA polymerase sigma factors"/>
    <property type="match status" value="1"/>
</dbReference>
<dbReference type="RefSeq" id="WP_062293602.1">
    <property type="nucleotide sequence ID" value="NZ_CP012036.1"/>
</dbReference>
<dbReference type="STRING" id="224013.ACX27_14305"/>
<dbReference type="PANTHER" id="PTHR30385:SF7">
    <property type="entry name" value="RNA POLYMERASE SIGMA FACTOR FLIA"/>
    <property type="match status" value="1"/>
</dbReference>
<name>A0A0M3V5E1_9NOSO</name>
<dbReference type="InterPro" id="IPR007630">
    <property type="entry name" value="RNA_pol_sigma70_r4"/>
</dbReference>
<dbReference type="GO" id="GO:0006352">
    <property type="term" value="P:DNA-templated transcription initiation"/>
    <property type="evidence" value="ECO:0007669"/>
    <property type="project" value="InterPro"/>
</dbReference>
<feature type="domain" description="RNA polymerase sigma-70 region 4" evidence="5">
    <location>
        <begin position="308"/>
        <end position="346"/>
    </location>
</feature>
<dbReference type="PANTHER" id="PTHR30385">
    <property type="entry name" value="SIGMA FACTOR F FLAGELLAR"/>
    <property type="match status" value="1"/>
</dbReference>
<dbReference type="Pfam" id="PF04545">
    <property type="entry name" value="Sigma70_r4"/>
    <property type="match status" value="1"/>
</dbReference>
<dbReference type="OrthoDB" id="527295at2"/>
<keyword evidence="4" id="KW-0804">Transcription</keyword>
<evidence type="ECO:0000313" key="7">
    <source>
        <dbReference type="Proteomes" id="UP000062645"/>
    </source>
</evidence>
<dbReference type="Proteomes" id="UP000062645">
    <property type="component" value="Chromosome"/>
</dbReference>
<dbReference type="GO" id="GO:0003677">
    <property type="term" value="F:DNA binding"/>
    <property type="evidence" value="ECO:0007669"/>
    <property type="project" value="UniProtKB-KW"/>
</dbReference>
<keyword evidence="7" id="KW-1185">Reference proteome</keyword>
<keyword evidence="1" id="KW-0805">Transcription regulation</keyword>
<reference evidence="6 7" key="2">
    <citation type="journal article" date="2016" name="Genome Announc.">
        <title>Draft Genome Sequence of the N2-Fixing Cyanobacterium Nostoc piscinale CENA21, Isolated from the Brazilian Amazon Floodplain.</title>
        <authorList>
            <person name="Leao T."/>
            <person name="Guimaraes P.I."/>
            <person name="de Melo A.G."/>
            <person name="Ramos R.T."/>
            <person name="Leao P.N."/>
            <person name="Silva A."/>
            <person name="Fiore M.F."/>
            <person name="Schneider M.P."/>
        </authorList>
    </citation>
    <scope>NUCLEOTIDE SEQUENCE [LARGE SCALE GENOMIC DNA]</scope>
    <source>
        <strain evidence="6 7">CENA21</strain>
    </source>
</reference>
<keyword evidence="2" id="KW-0731">Sigma factor</keyword>
<dbReference type="PATRIC" id="fig|224013.5.peg.3457"/>
<dbReference type="Gene3D" id="1.20.140.160">
    <property type="match status" value="1"/>
</dbReference>